<dbReference type="EMBL" id="MU277210">
    <property type="protein sequence ID" value="KAI0061973.1"/>
    <property type="molecule type" value="Genomic_DNA"/>
</dbReference>
<reference evidence="1" key="1">
    <citation type="submission" date="2021-03" db="EMBL/GenBank/DDBJ databases">
        <authorList>
            <consortium name="DOE Joint Genome Institute"/>
            <person name="Ahrendt S."/>
            <person name="Looney B.P."/>
            <person name="Miyauchi S."/>
            <person name="Morin E."/>
            <person name="Drula E."/>
            <person name="Courty P.E."/>
            <person name="Chicoki N."/>
            <person name="Fauchery L."/>
            <person name="Kohler A."/>
            <person name="Kuo A."/>
            <person name="Labutti K."/>
            <person name="Pangilinan J."/>
            <person name="Lipzen A."/>
            <person name="Riley R."/>
            <person name="Andreopoulos W."/>
            <person name="He G."/>
            <person name="Johnson J."/>
            <person name="Barry K.W."/>
            <person name="Grigoriev I.V."/>
            <person name="Nagy L."/>
            <person name="Hibbett D."/>
            <person name="Henrissat B."/>
            <person name="Matheny P.B."/>
            <person name="Labbe J."/>
            <person name="Martin F."/>
        </authorList>
    </citation>
    <scope>NUCLEOTIDE SEQUENCE</scope>
    <source>
        <strain evidence="1">HHB10654</strain>
    </source>
</reference>
<name>A0ACB8T1I1_9AGAM</name>
<keyword evidence="2" id="KW-1185">Reference proteome</keyword>
<accession>A0ACB8T1I1</accession>
<organism evidence="1 2">
    <name type="scientific">Artomyces pyxidatus</name>
    <dbReference type="NCBI Taxonomy" id="48021"/>
    <lineage>
        <taxon>Eukaryota</taxon>
        <taxon>Fungi</taxon>
        <taxon>Dikarya</taxon>
        <taxon>Basidiomycota</taxon>
        <taxon>Agaricomycotina</taxon>
        <taxon>Agaricomycetes</taxon>
        <taxon>Russulales</taxon>
        <taxon>Auriscalpiaceae</taxon>
        <taxon>Artomyces</taxon>
    </lineage>
</organism>
<dbReference type="Proteomes" id="UP000814140">
    <property type="component" value="Unassembled WGS sequence"/>
</dbReference>
<evidence type="ECO:0000313" key="2">
    <source>
        <dbReference type="Proteomes" id="UP000814140"/>
    </source>
</evidence>
<sequence length="525" mass="59157">MREIIYIQAGNFSNYIGTHFWNTQQSYFTYSEDDEVLVDHDVSFREGVSPQGQPTFCPRLIQFDQKANYGTLSNESALYRESEDVDASSAAGPVDEIRQDPIPESTYQSRLDEEIEEDSADNQKVSETPTVVPALHSSEIRYWSDYNRVYYLPRSVHKLPDIADWEIAEGRWQTGKEVFNRYDVDNSLMEGSFRLFVEECDTFQGVQLLVNTDSFGSFAHSLLTVFRDEFPKLPSLTFPILSDVVPGDIDVDDVKGMRKALNDALFLRGVYEISTMNVPLESPELWKTGVWSAGLAPNFRSPYEASAVLSAHVETATLPLRMKASEPLYRFCDRLNLYGNTPFVELSGVFPATVAEALDPRTAHNYTHADVRVGEPLLSRRDVTRGFTEAEQRQYDAGVIIPSGVSITSLHSPIAYPLPTSYPSFFREPHLNDASMRTSRGILSRPRSAPILSSLGLSGVTRDLFTRHASFLDDCVRRKVDWQIVGIDVDEARDLRDEMWALRDNFGDANSDEGGDELGEDEEVS</sequence>
<protein>
    <submittedName>
        <fullName evidence="1">Tubulin nucleotide-binding domain-like protein</fullName>
    </submittedName>
</protein>
<comment type="caution">
    <text evidence="1">The sequence shown here is derived from an EMBL/GenBank/DDBJ whole genome shotgun (WGS) entry which is preliminary data.</text>
</comment>
<gene>
    <name evidence="1" type="ORF">BV25DRAFT_1947630</name>
</gene>
<reference evidence="1" key="2">
    <citation type="journal article" date="2022" name="New Phytol.">
        <title>Evolutionary transition to the ectomycorrhizal habit in the genomes of a hyperdiverse lineage of mushroom-forming fungi.</title>
        <authorList>
            <person name="Looney B."/>
            <person name="Miyauchi S."/>
            <person name="Morin E."/>
            <person name="Drula E."/>
            <person name="Courty P.E."/>
            <person name="Kohler A."/>
            <person name="Kuo A."/>
            <person name="LaButti K."/>
            <person name="Pangilinan J."/>
            <person name="Lipzen A."/>
            <person name="Riley R."/>
            <person name="Andreopoulos W."/>
            <person name="He G."/>
            <person name="Johnson J."/>
            <person name="Nolan M."/>
            <person name="Tritt A."/>
            <person name="Barry K.W."/>
            <person name="Grigoriev I.V."/>
            <person name="Nagy L.G."/>
            <person name="Hibbett D."/>
            <person name="Henrissat B."/>
            <person name="Matheny P.B."/>
            <person name="Labbe J."/>
            <person name="Martin F.M."/>
        </authorList>
    </citation>
    <scope>NUCLEOTIDE SEQUENCE</scope>
    <source>
        <strain evidence="1">HHB10654</strain>
    </source>
</reference>
<proteinExistence type="predicted"/>
<evidence type="ECO:0000313" key="1">
    <source>
        <dbReference type="EMBL" id="KAI0061973.1"/>
    </source>
</evidence>